<evidence type="ECO:0000256" key="6">
    <source>
        <dbReference type="SAM" id="MobiDB-lite"/>
    </source>
</evidence>
<accession>A0A199VZ88</accession>
<dbReference type="EMBL" id="LSRQ01000473">
    <property type="protein sequence ID" value="OAY82542.1"/>
    <property type="molecule type" value="Genomic_DNA"/>
</dbReference>
<feature type="zinc finger region" description="C3H1-type" evidence="5">
    <location>
        <begin position="554"/>
        <end position="582"/>
    </location>
</feature>
<feature type="zinc finger region" description="C3H1-type" evidence="5">
    <location>
        <begin position="368"/>
        <end position="396"/>
    </location>
</feature>
<keyword evidence="4" id="KW-0238">DNA-binding</keyword>
<evidence type="ECO:0000313" key="9">
    <source>
        <dbReference type="Proteomes" id="UP000092600"/>
    </source>
</evidence>
<evidence type="ECO:0000256" key="3">
    <source>
        <dbReference type="ARBA" id="ARBA00022833"/>
    </source>
</evidence>
<gene>
    <name evidence="8" type="ORF">ACMD2_18149</name>
</gene>
<feature type="domain" description="C3H1-type" evidence="7">
    <location>
        <begin position="92"/>
        <end position="120"/>
    </location>
</feature>
<feature type="zinc finger region" description="C3H1-type" evidence="5">
    <location>
        <begin position="508"/>
        <end position="536"/>
    </location>
</feature>
<dbReference type="SUPFAM" id="SSF90229">
    <property type="entry name" value="CCCH zinc finger"/>
    <property type="match status" value="5"/>
</dbReference>
<dbReference type="AlphaFoldDB" id="A0A199VZ88"/>
<sequence>MEVCEEKSKSSSMAEAFSKDFAELRPSEEKSSPDSCSGSEGSGGWEREQEEVGAGSLRTTKSSEGNGWAAKNMKKRGEGKGGGGGRQQFPQRPDEPDCEYYVKTGTCWYGMSCKFNHPPKKKEYKMKGQLGDIVTFGSQAFSKPKKFPAPNQDPKEETRETLPSRVTETECKKVDEQGQDDPSEGGTQLHHEKAIEEKQNEKVERKETKYEKVERQESENEKVAQKGTEYEKVEENESENEKVEQNESENEKVEQKETENEKVEQEETENENVEQEEIENEKVEQEETEYEKVEQKETENEKVEQKETEKPAQEKVKETIVESGGRKECKFYSMPGGCKYGGSCRYAHYLGKSDVGSVELNFLGLPIRPGERQCSFYMRTGNCKYSANCKFHHPDPTADSGRDPTGYSNGEARKQNTSGTSQVPISPWPEPRTMNEAIHFLDASPSYIPGMILPQVVHPHQDWNGYRVPVLPPEMHVQSISASAMSHASIKSDIPVHQQAPINEYPERPGQPECQYFMKSGTCKFKSNCKFHHPQARLKSASVAILNPIGLPLNPGIPVCSHYTRFGICSYGLACKFQHPVFSIPHNNTA</sequence>
<dbReference type="PANTHER" id="PTHR12506">
    <property type="entry name" value="PROTEIN PHOSPHATASE RELATED"/>
    <property type="match status" value="1"/>
</dbReference>
<feature type="compositionally biased region" description="Basic and acidic residues" evidence="6">
    <location>
        <begin position="153"/>
        <end position="176"/>
    </location>
</feature>
<comment type="caution">
    <text evidence="8">The sequence shown here is derived from an EMBL/GenBank/DDBJ whole genome shotgun (WGS) entry which is preliminary data.</text>
</comment>
<dbReference type="InterPro" id="IPR050974">
    <property type="entry name" value="Plant_ZF_CCCH"/>
</dbReference>
<evidence type="ECO:0000256" key="5">
    <source>
        <dbReference type="PROSITE-ProRule" id="PRU00723"/>
    </source>
</evidence>
<feature type="compositionally biased region" description="Basic and acidic residues" evidence="6">
    <location>
        <begin position="17"/>
        <end position="32"/>
    </location>
</feature>
<dbReference type="SMART" id="SM00356">
    <property type="entry name" value="ZnF_C3H1"/>
    <property type="match status" value="5"/>
</dbReference>
<dbReference type="InterPro" id="IPR036855">
    <property type="entry name" value="Znf_CCCH_sf"/>
</dbReference>
<proteinExistence type="predicted"/>
<feature type="region of interest" description="Disordered" evidence="6">
    <location>
        <begin position="394"/>
        <end position="429"/>
    </location>
</feature>
<feature type="domain" description="C3H1-type" evidence="7">
    <location>
        <begin position="508"/>
        <end position="536"/>
    </location>
</feature>
<feature type="domain" description="C3H1-type" evidence="7">
    <location>
        <begin position="323"/>
        <end position="351"/>
    </location>
</feature>
<dbReference type="InterPro" id="IPR000571">
    <property type="entry name" value="Znf_CCCH"/>
</dbReference>
<dbReference type="Pfam" id="PF00642">
    <property type="entry name" value="zf-CCCH"/>
    <property type="match status" value="5"/>
</dbReference>
<keyword evidence="2 5" id="KW-0863">Zinc-finger</keyword>
<evidence type="ECO:0000256" key="2">
    <source>
        <dbReference type="ARBA" id="ARBA00022771"/>
    </source>
</evidence>
<feature type="domain" description="C3H1-type" evidence="7">
    <location>
        <begin position="368"/>
        <end position="396"/>
    </location>
</feature>
<dbReference type="GO" id="GO:0008270">
    <property type="term" value="F:zinc ion binding"/>
    <property type="evidence" value="ECO:0007669"/>
    <property type="project" value="UniProtKB-KW"/>
</dbReference>
<dbReference type="Gene3D" id="4.10.1000.10">
    <property type="entry name" value="Zinc finger, CCCH-type"/>
    <property type="match status" value="3"/>
</dbReference>
<evidence type="ECO:0000259" key="7">
    <source>
        <dbReference type="PROSITE" id="PS50103"/>
    </source>
</evidence>
<dbReference type="GO" id="GO:0003677">
    <property type="term" value="F:DNA binding"/>
    <property type="evidence" value="ECO:0007669"/>
    <property type="project" value="UniProtKB-KW"/>
</dbReference>
<dbReference type="PROSITE" id="PS50103">
    <property type="entry name" value="ZF_C3H1"/>
    <property type="match status" value="5"/>
</dbReference>
<name>A0A199VZ88_ANACO</name>
<feature type="zinc finger region" description="C3H1-type" evidence="5">
    <location>
        <begin position="92"/>
        <end position="120"/>
    </location>
</feature>
<feature type="region of interest" description="Disordered" evidence="6">
    <location>
        <begin position="1"/>
        <end position="97"/>
    </location>
</feature>
<feature type="region of interest" description="Disordered" evidence="6">
    <location>
        <begin position="135"/>
        <end position="319"/>
    </location>
</feature>
<keyword evidence="3 5" id="KW-0862">Zinc</keyword>
<keyword evidence="1 5" id="KW-0479">Metal-binding</keyword>
<feature type="compositionally biased region" description="Basic and acidic residues" evidence="6">
    <location>
        <begin position="189"/>
        <end position="265"/>
    </location>
</feature>
<reference evidence="8 9" key="1">
    <citation type="journal article" date="2016" name="DNA Res.">
        <title>The draft genome of MD-2 pineapple using hybrid error correction of long reads.</title>
        <authorList>
            <person name="Redwan R.M."/>
            <person name="Saidin A."/>
            <person name="Kumar S.V."/>
        </authorList>
    </citation>
    <scope>NUCLEOTIDE SEQUENCE [LARGE SCALE GENOMIC DNA]</scope>
    <source>
        <strain evidence="9">cv. MD2</strain>
        <tissue evidence="8">Leaf</tissue>
    </source>
</reference>
<feature type="zinc finger region" description="C3H1-type" evidence="5">
    <location>
        <begin position="323"/>
        <end position="351"/>
    </location>
</feature>
<feature type="compositionally biased region" description="Acidic residues" evidence="6">
    <location>
        <begin position="266"/>
        <end position="279"/>
    </location>
</feature>
<feature type="domain" description="C3H1-type" evidence="7">
    <location>
        <begin position="554"/>
        <end position="582"/>
    </location>
</feature>
<evidence type="ECO:0000256" key="4">
    <source>
        <dbReference type="ARBA" id="ARBA00023125"/>
    </source>
</evidence>
<dbReference type="PANTHER" id="PTHR12506:SF20">
    <property type="entry name" value="ZINC FINGER CCCH DOMAIN-CONTAINING PROTEIN 67"/>
    <property type="match status" value="1"/>
</dbReference>
<feature type="compositionally biased region" description="Basic and acidic residues" evidence="6">
    <location>
        <begin position="280"/>
        <end position="319"/>
    </location>
</feature>
<evidence type="ECO:0000256" key="1">
    <source>
        <dbReference type="ARBA" id="ARBA00022723"/>
    </source>
</evidence>
<dbReference type="Proteomes" id="UP000092600">
    <property type="component" value="Unassembled WGS sequence"/>
</dbReference>
<dbReference type="STRING" id="4615.A0A199VZ88"/>
<evidence type="ECO:0000313" key="8">
    <source>
        <dbReference type="EMBL" id="OAY82542.1"/>
    </source>
</evidence>
<feature type="compositionally biased region" description="Polar residues" evidence="6">
    <location>
        <begin position="415"/>
        <end position="424"/>
    </location>
</feature>
<protein>
    <submittedName>
        <fullName evidence="8">Zinc finger CCCH domain-containing protein 65</fullName>
    </submittedName>
</protein>
<dbReference type="GO" id="GO:0003729">
    <property type="term" value="F:mRNA binding"/>
    <property type="evidence" value="ECO:0007669"/>
    <property type="project" value="TreeGrafter"/>
</dbReference>
<organism evidence="8 9">
    <name type="scientific">Ananas comosus</name>
    <name type="common">Pineapple</name>
    <name type="synonym">Ananas ananas</name>
    <dbReference type="NCBI Taxonomy" id="4615"/>
    <lineage>
        <taxon>Eukaryota</taxon>
        <taxon>Viridiplantae</taxon>
        <taxon>Streptophyta</taxon>
        <taxon>Embryophyta</taxon>
        <taxon>Tracheophyta</taxon>
        <taxon>Spermatophyta</taxon>
        <taxon>Magnoliopsida</taxon>
        <taxon>Liliopsida</taxon>
        <taxon>Poales</taxon>
        <taxon>Bromeliaceae</taxon>
        <taxon>Bromelioideae</taxon>
        <taxon>Ananas</taxon>
    </lineage>
</organism>